<dbReference type="Proteomes" id="UP001162156">
    <property type="component" value="Unassembled WGS sequence"/>
</dbReference>
<protein>
    <submittedName>
        <fullName evidence="1">Uncharacterized protein</fullName>
    </submittedName>
</protein>
<sequence>MISVEEREIILKSFWEIGDNIRQRQYISSNIETVDSKYRYPKENRNRCHNQAYFLIKNEEKIRVCKKFFMATLDIGDTIIRTTIKKRDCNLIVVSGKRSKHRKHKNLDPDLKEAVRNHINSIPRVESHYLRSKTKREYFEGSLNIATLYRLYKEKCLEQDSHYVRISFYEHIFNTEFNIGFHKPKKDQCTTCESYRNSNKEDKKQL</sequence>
<gene>
    <name evidence="1" type="ORF">NQ314_018786</name>
</gene>
<keyword evidence="2" id="KW-1185">Reference proteome</keyword>
<proteinExistence type="predicted"/>
<comment type="caution">
    <text evidence="1">The sequence shown here is derived from an EMBL/GenBank/DDBJ whole genome shotgun (WGS) entry which is preliminary data.</text>
</comment>
<evidence type="ECO:0000313" key="2">
    <source>
        <dbReference type="Proteomes" id="UP001162156"/>
    </source>
</evidence>
<reference evidence="1" key="1">
    <citation type="journal article" date="2023" name="Insect Mol. Biol.">
        <title>Genome sequencing provides insights into the evolution of gene families encoding plant cell wall-degrading enzymes in longhorned beetles.</title>
        <authorList>
            <person name="Shin N.R."/>
            <person name="Okamura Y."/>
            <person name="Kirsch R."/>
            <person name="Pauchet Y."/>
        </authorList>
    </citation>
    <scope>NUCLEOTIDE SEQUENCE</scope>
    <source>
        <strain evidence="1">RBIC_L_NR</strain>
    </source>
</reference>
<dbReference type="PANTHER" id="PTHR10773">
    <property type="entry name" value="DNA-DIRECTED RNA POLYMERASES I, II, AND III SUBUNIT RPABC2"/>
    <property type="match status" value="1"/>
</dbReference>
<dbReference type="PANTHER" id="PTHR10773:SF19">
    <property type="match status" value="1"/>
</dbReference>
<name>A0AAV8WQL1_9CUCU</name>
<organism evidence="1 2">
    <name type="scientific">Rhamnusium bicolor</name>
    <dbReference type="NCBI Taxonomy" id="1586634"/>
    <lineage>
        <taxon>Eukaryota</taxon>
        <taxon>Metazoa</taxon>
        <taxon>Ecdysozoa</taxon>
        <taxon>Arthropoda</taxon>
        <taxon>Hexapoda</taxon>
        <taxon>Insecta</taxon>
        <taxon>Pterygota</taxon>
        <taxon>Neoptera</taxon>
        <taxon>Endopterygota</taxon>
        <taxon>Coleoptera</taxon>
        <taxon>Polyphaga</taxon>
        <taxon>Cucujiformia</taxon>
        <taxon>Chrysomeloidea</taxon>
        <taxon>Cerambycidae</taxon>
        <taxon>Lepturinae</taxon>
        <taxon>Rhagiini</taxon>
        <taxon>Rhamnusium</taxon>
    </lineage>
</organism>
<evidence type="ECO:0000313" key="1">
    <source>
        <dbReference type="EMBL" id="KAJ8928623.1"/>
    </source>
</evidence>
<dbReference type="EMBL" id="JANEYF010005312">
    <property type="protein sequence ID" value="KAJ8928623.1"/>
    <property type="molecule type" value="Genomic_DNA"/>
</dbReference>
<dbReference type="AlphaFoldDB" id="A0AAV8WQL1"/>
<accession>A0AAV8WQL1</accession>